<evidence type="ECO:0000256" key="4">
    <source>
        <dbReference type="SAM" id="SignalP"/>
    </source>
</evidence>
<dbReference type="SUPFAM" id="SSF49452">
    <property type="entry name" value="Starch-binding domain-like"/>
    <property type="match status" value="2"/>
</dbReference>
<dbReference type="SUPFAM" id="SSF49899">
    <property type="entry name" value="Concanavalin A-like lectins/glucanases"/>
    <property type="match status" value="1"/>
</dbReference>
<organism evidence="6 7">
    <name type="scientific">Paractinoplanes deccanensis</name>
    <dbReference type="NCBI Taxonomy" id="113561"/>
    <lineage>
        <taxon>Bacteria</taxon>
        <taxon>Bacillati</taxon>
        <taxon>Actinomycetota</taxon>
        <taxon>Actinomycetes</taxon>
        <taxon>Micromonosporales</taxon>
        <taxon>Micromonosporaceae</taxon>
        <taxon>Paractinoplanes</taxon>
    </lineage>
</organism>
<dbReference type="PANTHER" id="PTHR23303">
    <property type="entry name" value="CARBOXYPEPTIDASE REGULATORY REGION-CONTAINING"/>
    <property type="match status" value="1"/>
</dbReference>
<feature type="chain" id="PRO_5046102735" description="LamG-like jellyroll fold domain-containing protein" evidence="4">
    <location>
        <begin position="27"/>
        <end position="2119"/>
    </location>
</feature>
<dbReference type="Proteomes" id="UP000609879">
    <property type="component" value="Unassembled WGS sequence"/>
</dbReference>
<dbReference type="InterPro" id="IPR013320">
    <property type="entry name" value="ConA-like_dom_sf"/>
</dbReference>
<evidence type="ECO:0000313" key="6">
    <source>
        <dbReference type="EMBL" id="GID71462.1"/>
    </source>
</evidence>
<evidence type="ECO:0000313" key="7">
    <source>
        <dbReference type="Proteomes" id="UP000609879"/>
    </source>
</evidence>
<dbReference type="InterPro" id="IPR006558">
    <property type="entry name" value="LamG-like"/>
</dbReference>
<keyword evidence="7" id="KW-1185">Reference proteome</keyword>
<dbReference type="InterPro" id="IPR008969">
    <property type="entry name" value="CarboxyPept-like_regulatory"/>
</dbReference>
<name>A0ABQ3XUP4_9ACTN</name>
<evidence type="ECO:0000256" key="1">
    <source>
        <dbReference type="ARBA" id="ARBA00022729"/>
    </source>
</evidence>
<protein>
    <recommendedName>
        <fullName evidence="5">LamG-like jellyroll fold domain-containing protein</fullName>
    </recommendedName>
</protein>
<sequence length="2119" mass="221943">MAAVGWRQRRHLATACAALLVASTLAVVTNVDPAAAAPAAPSCLAEQPDESSAQRMVAICKRRVEILSERTEDAQVFINVDGTLTLEQSVEPRRVRKGSSWVPVDTTLARTSAGVVPQATVLPMNFSAGGNTLVGRLRDGDREISISWPSLLPAPELKGSTAVYADVLPGVDLQVTAQTTGFSEVLVVRSRKAAASPKLASLKFGLAAKGVAVRTTAGGGLEARDAKGTPVFAAPAPLMWDSSELAQPPMEQPATATNKNQAGERANIAEPPADRDKHDRDTPGTERQRRAVMPVKVDGSALTITPDRAMLADPRTKFPVFIDPSVNGYLVNNEWTSVWSKHPTSSFWKNTSALQNGSVYGSAGVGRTEDCTGCADHIIRSLFRLNISPVRGTQVKAAKFIIKQKHAWTCNPKSNAKVYLTGAFSAATTWNNQPVWVGTSPFTAQSPANHKVGSVHGCDGPGNVEFNVQPMVAHAAKNNQTSVNLGLRAVNEGTLLQWKRFDPSTAVLAIDYNRKPNPLSPMTSDGKDCSTNPNPYVLWPTPVLAGKQSDPDGGTLTTDFYWWPANGQRSETNKVTQSNGNGTVVSRAIPAGKLADGGTYIWQAKTSDGALSTWSGQCRFTVDSTPPPPPGPITSTDYSTTTFMGGVGIKGTFKIGKPNTTRPQEITSYVWTLDSGVLLAAKPATMNADRTGAVTTAPLHEGINTLRVWSKDHAGRYSTNPSTYTFLVRTGTGPAAEWTFDDADVAGKDVSEHGNTVTLGGSATRSAGRGGEGSALSLNGTTGFAATAAAPTYPHPDTGAATAVRTDSSFTVTARVRLTATGGTVQRTAVAASGSRTSAYTLGYSGPDNRWRFAMAGSDADSPTTFQILSNAAPVAGKWTHLAATYNAATKKLTLYVNGVAQTATATLTGGFNATGPVTIGKRKWTGADNGFLDGAVDDVRVYTFAETATNLAELAQPLQPAISLPNGSEVTVGGTAQVTFNAGGDTNVTKFRYSFAGDGLGSTANLATAGGSVTVSVPVGANPGEWPLYAVANDGTRDGPLTQAIIMVKSVGTRLDGTVVDSTSYSGVAGATVTLRPGGRTTTTDADGMYEFTDLTPGTYTVVASAGGRCGLGANQQRNVSTQGLTLELVLVRTSSSLGHVCAERTATFATGTTVLPLTGDNAVITMELPFAFPYYETAYRSAWVDTNGLLSFTDPLGSHPHTAGTALVSAAEPNAVIAPFWDDLVVDSAASVRTAATGSGTSQQVVVEWRNVYRKDNTAQRLSFSVTLAADGTVTTNYDGLDNSAEQGSNALVGLESVDGEDGIAYSSDEAALANGKAIVFTPPDLPGGFETHNLTGKLTNRSGQPVAGATIALDPSGLTTTTTADGSYTFYGLVADSYAITARKTGRCADTVDQQVELTADTTLDLRLAPDYGVMGYACTVGTVNYVAAGTVLPLTGDVAETEVTLPFPALFYGRSSTTATVSTDGWAAVGGGYLDALWSDLVIDSSASVRTQTIGTAPSRTFVIEWRNALFDGTSERSTFELALHEDGKVSYHYGAMSTDLQKGSGATVGLEDLTGTVTDFYSDQKPSLTPNSSITWTPAAAGAIGGVLTEAVTTTPIEGATITLNPGDRTTTTGADGSYQFTGMTPGAYQLTVSVGDNRCLGQYATVTVYKAGGDATKDLSLSDADNHYRCTTNAQPFITADTVQPWTGDDEAWHAVTPFPIKLYGETSSDVWVSSNGFVTLAPEGAADYAATPIPSGNADLTPNSAIYPFWADWVIDDQAAIATKVTGTAPNRQWIVEWRNALWFASDADRVSFEAIFAEDGSITFAYDGIDPDSPIERGSGGTVGIENTDGTVALQHLYATDLLTDGTGVHFQPDAPATNSISGSVTCAGNPVEGATVNAAGVTTTTAYDGIYQLDNIPAKTWTALASIPNGDCAGSQTRSVLVGRTAATIGFAAEPTPAGASYTITEAPMPYTAATGTDLLTGNDAWATVQLPFPIPFYGASTETLRIGTEGTLDLPAGYIYPFRRDWIADEQSDIVTAVRGSASDRQYVIEWRNLRHFNDSSVRFTFQAILDETGGISFVYPGNDGSYLNSGGMALIGIQPADGNAGLLYSDRLAVLRPGYGLRLTTAMP</sequence>
<dbReference type="SUPFAM" id="SSF49464">
    <property type="entry name" value="Carboxypeptidase regulatory domain-like"/>
    <property type="match status" value="1"/>
</dbReference>
<evidence type="ECO:0000259" key="5">
    <source>
        <dbReference type="SMART" id="SM00560"/>
    </source>
</evidence>
<evidence type="ECO:0000256" key="3">
    <source>
        <dbReference type="SAM" id="MobiDB-lite"/>
    </source>
</evidence>
<dbReference type="Gene3D" id="2.60.120.200">
    <property type="match status" value="1"/>
</dbReference>
<evidence type="ECO:0000256" key="2">
    <source>
        <dbReference type="ARBA" id="ARBA00023157"/>
    </source>
</evidence>
<dbReference type="SUPFAM" id="SSF49478">
    <property type="entry name" value="Cna protein B-type domain"/>
    <property type="match status" value="1"/>
</dbReference>
<feature type="region of interest" description="Disordered" evidence="3">
    <location>
        <begin position="247"/>
        <end position="291"/>
    </location>
</feature>
<dbReference type="InterPro" id="IPR013784">
    <property type="entry name" value="Carb-bd-like_fold"/>
</dbReference>
<dbReference type="Gene3D" id="2.60.40.1120">
    <property type="entry name" value="Carboxypeptidase-like, regulatory domain"/>
    <property type="match status" value="3"/>
</dbReference>
<dbReference type="Pfam" id="PF13385">
    <property type="entry name" value="Laminin_G_3"/>
    <property type="match status" value="1"/>
</dbReference>
<dbReference type="SMART" id="SM00560">
    <property type="entry name" value="LamGL"/>
    <property type="match status" value="1"/>
</dbReference>
<keyword evidence="2" id="KW-1015">Disulfide bond</keyword>
<gene>
    <name evidence="6" type="ORF">Ade02nite_01030</name>
</gene>
<feature type="domain" description="LamG-like jellyroll fold" evidence="5">
    <location>
        <begin position="808"/>
        <end position="950"/>
    </location>
</feature>
<feature type="signal peptide" evidence="4">
    <location>
        <begin position="1"/>
        <end position="26"/>
    </location>
</feature>
<dbReference type="InterPro" id="IPR051417">
    <property type="entry name" value="SDr/BOS_complex"/>
</dbReference>
<accession>A0ABQ3XUP4</accession>
<feature type="region of interest" description="Disordered" evidence="3">
    <location>
        <begin position="756"/>
        <end position="775"/>
    </location>
</feature>
<feature type="compositionally biased region" description="Basic and acidic residues" evidence="3">
    <location>
        <begin position="272"/>
        <end position="289"/>
    </location>
</feature>
<reference evidence="6 7" key="1">
    <citation type="submission" date="2021-01" db="EMBL/GenBank/DDBJ databases">
        <title>Whole genome shotgun sequence of Actinoplanes deccanensis NBRC 13994.</title>
        <authorList>
            <person name="Komaki H."/>
            <person name="Tamura T."/>
        </authorList>
    </citation>
    <scope>NUCLEOTIDE SEQUENCE [LARGE SCALE GENOMIC DNA]</scope>
    <source>
        <strain evidence="6 7">NBRC 13994</strain>
    </source>
</reference>
<dbReference type="EMBL" id="BOMI01000002">
    <property type="protein sequence ID" value="GID71462.1"/>
    <property type="molecule type" value="Genomic_DNA"/>
</dbReference>
<dbReference type="Pfam" id="PF13620">
    <property type="entry name" value="CarboxypepD_reg"/>
    <property type="match status" value="3"/>
</dbReference>
<comment type="caution">
    <text evidence="6">The sequence shown here is derived from an EMBL/GenBank/DDBJ whole genome shotgun (WGS) entry which is preliminary data.</text>
</comment>
<proteinExistence type="predicted"/>
<keyword evidence="1 4" id="KW-0732">Signal</keyword>